<gene>
    <name evidence="2" type="ORF">EO244_11855</name>
</gene>
<dbReference type="OrthoDB" id="1119391at2"/>
<reference evidence="2 3" key="1">
    <citation type="submission" date="2019-01" db="EMBL/GenBank/DDBJ databases">
        <title>Ancylomarina salipaludis sp. nov., isolated from a salt marsh.</title>
        <authorList>
            <person name="Yoon J.-H."/>
        </authorList>
    </citation>
    <scope>NUCLEOTIDE SEQUENCE [LARGE SCALE GENOMIC DNA]</scope>
    <source>
        <strain evidence="2 3">SHSM-M15</strain>
    </source>
</reference>
<keyword evidence="1" id="KW-0732">Signal</keyword>
<evidence type="ECO:0000313" key="2">
    <source>
        <dbReference type="EMBL" id="RXQ92237.1"/>
    </source>
</evidence>
<evidence type="ECO:0008006" key="4">
    <source>
        <dbReference type="Google" id="ProtNLM"/>
    </source>
</evidence>
<accession>A0A4V1MZZ7</accession>
<name>A0A4V1MZZ7_9BACT</name>
<dbReference type="RefSeq" id="WP_129254893.1">
    <property type="nucleotide sequence ID" value="NZ_SAXA01000010.1"/>
</dbReference>
<feature type="chain" id="PRO_5020236394" description="SCP domain-containing protein" evidence="1">
    <location>
        <begin position="22"/>
        <end position="238"/>
    </location>
</feature>
<protein>
    <recommendedName>
        <fullName evidence="4">SCP domain-containing protein</fullName>
    </recommendedName>
</protein>
<dbReference type="PROSITE" id="PS51257">
    <property type="entry name" value="PROKAR_LIPOPROTEIN"/>
    <property type="match status" value="1"/>
</dbReference>
<evidence type="ECO:0000313" key="3">
    <source>
        <dbReference type="Proteomes" id="UP000289703"/>
    </source>
</evidence>
<dbReference type="AlphaFoldDB" id="A0A4V1MZZ7"/>
<dbReference type="Proteomes" id="UP000289703">
    <property type="component" value="Unassembled WGS sequence"/>
</dbReference>
<sequence>MKNLFLFAGILCLLASGFTSCNKEVSDESLPLKSDKEAIDNSLKSASNKGFDSYGYNWSAHTFRGYLLNAIVGDNIDPLAEYYHWDPYMGDPDLYLEQYPDIANYFFWYFREMTVVMHWNEALISSEGVYPETWLDTDAWITFNYRMGEGESRWSQYQKMVAVNSSDHLENIITNPDGSIGYGEWYSEGDPGEFIGYYYMWPNLALIQVVNTGATPPDMWPSFNSPMGPGLGKYKLRD</sequence>
<dbReference type="EMBL" id="SAXA01000010">
    <property type="protein sequence ID" value="RXQ92237.1"/>
    <property type="molecule type" value="Genomic_DNA"/>
</dbReference>
<keyword evidence="3" id="KW-1185">Reference proteome</keyword>
<evidence type="ECO:0000256" key="1">
    <source>
        <dbReference type="SAM" id="SignalP"/>
    </source>
</evidence>
<comment type="caution">
    <text evidence="2">The sequence shown here is derived from an EMBL/GenBank/DDBJ whole genome shotgun (WGS) entry which is preliminary data.</text>
</comment>
<feature type="signal peptide" evidence="1">
    <location>
        <begin position="1"/>
        <end position="21"/>
    </location>
</feature>
<organism evidence="2 3">
    <name type="scientific">Ancylomarina salipaludis</name>
    <dbReference type="NCBI Taxonomy" id="2501299"/>
    <lineage>
        <taxon>Bacteria</taxon>
        <taxon>Pseudomonadati</taxon>
        <taxon>Bacteroidota</taxon>
        <taxon>Bacteroidia</taxon>
        <taxon>Marinilabiliales</taxon>
        <taxon>Marinifilaceae</taxon>
        <taxon>Ancylomarina</taxon>
    </lineage>
</organism>
<proteinExistence type="predicted"/>